<reference evidence="1 2" key="1">
    <citation type="submission" date="2021-06" db="EMBL/GenBank/DDBJ databases">
        <title>Caerostris extrusa draft genome.</title>
        <authorList>
            <person name="Kono N."/>
            <person name="Arakawa K."/>
        </authorList>
    </citation>
    <scope>NUCLEOTIDE SEQUENCE [LARGE SCALE GENOMIC DNA]</scope>
</reference>
<comment type="caution">
    <text evidence="1">The sequence shown here is derived from an EMBL/GenBank/DDBJ whole genome shotgun (WGS) entry which is preliminary data.</text>
</comment>
<keyword evidence="2" id="KW-1185">Reference proteome</keyword>
<name>A0AAV4NX61_CAEEX</name>
<evidence type="ECO:0000313" key="1">
    <source>
        <dbReference type="EMBL" id="GIX88353.1"/>
    </source>
</evidence>
<proteinExistence type="predicted"/>
<dbReference type="EMBL" id="BPLR01021312">
    <property type="protein sequence ID" value="GIX88353.1"/>
    <property type="molecule type" value="Genomic_DNA"/>
</dbReference>
<gene>
    <name evidence="1" type="ORF">CEXT_405491</name>
</gene>
<protein>
    <submittedName>
        <fullName evidence="1">Uncharacterized protein</fullName>
    </submittedName>
</protein>
<accession>A0AAV4NX61</accession>
<dbReference type="AlphaFoldDB" id="A0AAV4NX61"/>
<sequence>MADTSSFTYLYQISTLTTAMYLYSSFIQTSEGRHFYFLDPPDRVALLEAIKTTRVSFMRHGLKNENLSKSLFYLHPNVSSCMEHDAMGVMLM</sequence>
<organism evidence="1 2">
    <name type="scientific">Caerostris extrusa</name>
    <name type="common">Bark spider</name>
    <name type="synonym">Caerostris bankana</name>
    <dbReference type="NCBI Taxonomy" id="172846"/>
    <lineage>
        <taxon>Eukaryota</taxon>
        <taxon>Metazoa</taxon>
        <taxon>Ecdysozoa</taxon>
        <taxon>Arthropoda</taxon>
        <taxon>Chelicerata</taxon>
        <taxon>Arachnida</taxon>
        <taxon>Araneae</taxon>
        <taxon>Araneomorphae</taxon>
        <taxon>Entelegynae</taxon>
        <taxon>Araneoidea</taxon>
        <taxon>Araneidae</taxon>
        <taxon>Caerostris</taxon>
    </lineage>
</organism>
<evidence type="ECO:0000313" key="2">
    <source>
        <dbReference type="Proteomes" id="UP001054945"/>
    </source>
</evidence>
<dbReference type="Proteomes" id="UP001054945">
    <property type="component" value="Unassembled WGS sequence"/>
</dbReference>